<dbReference type="Proteomes" id="UP000297318">
    <property type="component" value="Unassembled WGS sequence"/>
</dbReference>
<accession>A0A4Z1E4J8</accession>
<gene>
    <name evidence="2" type="ORF">SERN_2260</name>
</gene>
<evidence type="ECO:0000256" key="1">
    <source>
        <dbReference type="SAM" id="MobiDB-lite"/>
    </source>
</evidence>
<name>A0A4Z1E4J8_9MICO</name>
<proteinExistence type="predicted"/>
<dbReference type="EMBL" id="RHPJ01000003">
    <property type="protein sequence ID" value="TGO04667.1"/>
    <property type="molecule type" value="Genomic_DNA"/>
</dbReference>
<protein>
    <submittedName>
        <fullName evidence="2">Uncharacterized protein</fullName>
    </submittedName>
</protein>
<reference evidence="2 3" key="1">
    <citation type="submission" date="2018-11" db="EMBL/GenBank/DDBJ databases">
        <title>Complete genome sequencing of the Actinobacteria Serinibacter sp. K3-2.</title>
        <authorList>
            <person name="Rakitin A.L."/>
            <person name="Beletsky A.V."/>
            <person name="Mardanov A.V."/>
            <person name="Ravin N.V."/>
            <person name="Gromova A.S."/>
            <person name="Filippova S.N."/>
            <person name="Gal'Chenko V.F."/>
        </authorList>
    </citation>
    <scope>NUCLEOTIDE SEQUENCE [LARGE SCALE GENOMIC DNA]</scope>
    <source>
        <strain evidence="2 3">K3-2</strain>
    </source>
</reference>
<evidence type="ECO:0000313" key="3">
    <source>
        <dbReference type="Proteomes" id="UP000297318"/>
    </source>
</evidence>
<comment type="caution">
    <text evidence="2">The sequence shown here is derived from an EMBL/GenBank/DDBJ whole genome shotgun (WGS) entry which is preliminary data.</text>
</comment>
<keyword evidence="3" id="KW-1185">Reference proteome</keyword>
<sequence>MVDRGVGPQGAKDTGADVPARPDDGDAQTGTSRRRIVVLRPGVLCHVVSSPDADDPVVRRFGRSPGSFHATGVARESR</sequence>
<feature type="region of interest" description="Disordered" evidence="1">
    <location>
        <begin position="1"/>
        <end position="34"/>
    </location>
</feature>
<organism evidence="2 3">
    <name type="scientific">Serinibacter arcticus</name>
    <dbReference type="NCBI Taxonomy" id="1655435"/>
    <lineage>
        <taxon>Bacteria</taxon>
        <taxon>Bacillati</taxon>
        <taxon>Actinomycetota</taxon>
        <taxon>Actinomycetes</taxon>
        <taxon>Micrococcales</taxon>
        <taxon>Beutenbergiaceae</taxon>
        <taxon>Serinibacter</taxon>
    </lineage>
</organism>
<evidence type="ECO:0000313" key="2">
    <source>
        <dbReference type="EMBL" id="TGO04667.1"/>
    </source>
</evidence>
<dbReference type="AlphaFoldDB" id="A0A4Z1E4J8"/>